<feature type="binding site" evidence="5">
    <location>
        <position position="36"/>
    </location>
    <ligand>
        <name>molybdate</name>
        <dbReference type="ChEBI" id="CHEBI:36264"/>
    </ligand>
</feature>
<evidence type="ECO:0000256" key="6">
    <source>
        <dbReference type="SAM" id="SignalP"/>
    </source>
</evidence>
<dbReference type="GO" id="GO:0046872">
    <property type="term" value="F:metal ion binding"/>
    <property type="evidence" value="ECO:0007669"/>
    <property type="project" value="UniProtKB-KW"/>
</dbReference>
<dbReference type="Gene3D" id="3.40.190.10">
    <property type="entry name" value="Periplasmic binding protein-like II"/>
    <property type="match status" value="2"/>
</dbReference>
<evidence type="ECO:0000256" key="3">
    <source>
        <dbReference type="ARBA" id="ARBA00022723"/>
    </source>
</evidence>
<comment type="caution">
    <text evidence="7">The sequence shown here is derived from an EMBL/GenBank/DDBJ whole genome shotgun (WGS) entry which is preliminary data.</text>
</comment>
<dbReference type="Proteomes" id="UP000242682">
    <property type="component" value="Unassembled WGS sequence"/>
</dbReference>
<dbReference type="GO" id="GO:0015689">
    <property type="term" value="P:molybdate ion transport"/>
    <property type="evidence" value="ECO:0007669"/>
    <property type="project" value="InterPro"/>
</dbReference>
<dbReference type="OrthoDB" id="9785015at2"/>
<comment type="similarity">
    <text evidence="1">Belongs to the bacterial solute-binding protein ModA family.</text>
</comment>
<dbReference type="PROSITE" id="PS51257">
    <property type="entry name" value="PROKAR_LIPOPROTEIN"/>
    <property type="match status" value="1"/>
</dbReference>
<dbReference type="PIRSF" id="PIRSF004846">
    <property type="entry name" value="ModA"/>
    <property type="match status" value="1"/>
</dbReference>
<keyword evidence="8" id="KW-1185">Reference proteome</keyword>
<dbReference type="Pfam" id="PF13531">
    <property type="entry name" value="SBP_bac_11"/>
    <property type="match status" value="1"/>
</dbReference>
<feature type="binding site" evidence="5">
    <location>
        <position position="190"/>
    </location>
    <ligand>
        <name>molybdate</name>
        <dbReference type="ChEBI" id="CHEBI:36264"/>
    </ligand>
</feature>
<dbReference type="InterPro" id="IPR050682">
    <property type="entry name" value="ModA/WtpA"/>
</dbReference>
<feature type="signal peptide" evidence="6">
    <location>
        <begin position="1"/>
        <end position="19"/>
    </location>
</feature>
<feature type="binding site" evidence="5">
    <location>
        <position position="64"/>
    </location>
    <ligand>
        <name>molybdate</name>
        <dbReference type="ChEBI" id="CHEBI:36264"/>
    </ligand>
</feature>
<evidence type="ECO:0000256" key="5">
    <source>
        <dbReference type="PIRSR" id="PIRSR004846-1"/>
    </source>
</evidence>
<dbReference type="FunFam" id="3.40.190.10:FF:000035">
    <property type="entry name" value="Molybdate ABC transporter substrate-binding protein"/>
    <property type="match status" value="1"/>
</dbReference>
<feature type="chain" id="PRO_5015172348" evidence="6">
    <location>
        <begin position="20"/>
        <end position="258"/>
    </location>
</feature>
<dbReference type="AlphaFoldDB" id="A0A2P8H1X2"/>
<reference evidence="7 8" key="1">
    <citation type="submission" date="2018-03" db="EMBL/GenBank/DDBJ databases">
        <title>Genomic Encyclopedia of Type Strains, Phase III (KMG-III): the genomes of soil and plant-associated and newly described type strains.</title>
        <authorList>
            <person name="Whitman W."/>
        </authorList>
    </citation>
    <scope>NUCLEOTIDE SEQUENCE [LARGE SCALE GENOMIC DNA]</scope>
    <source>
        <strain evidence="7 8">CGMCC 1.12259</strain>
    </source>
</reference>
<keyword evidence="2 5" id="KW-0500">Molybdenum</keyword>
<proteinExistence type="inferred from homology"/>
<dbReference type="GO" id="GO:1901359">
    <property type="term" value="F:tungstate binding"/>
    <property type="evidence" value="ECO:0007669"/>
    <property type="project" value="UniProtKB-ARBA"/>
</dbReference>
<dbReference type="PANTHER" id="PTHR30632:SF0">
    <property type="entry name" value="SULFATE-BINDING PROTEIN"/>
    <property type="match status" value="1"/>
</dbReference>
<sequence length="258" mass="27633">MKKLAFLLTITGFLLSACGQSGTGNNDKLLVSTAASLTGVMEKAEAEFRKIEPDIELSFNYGSSSKLRSQIEQGAPVDLFLSASEADMNLLTDKGLISDDSVVPFAKNRLVLASRNSFEESADFKALLTADAETVAVGEPESVPLGRYTKEALERLKLWESLDGKLVYAKDARQVLTYVESGNAELGIVYLSDAATSEKITGIKEFPEAMEPVIYPGGIAAGSKNQEAAKAFLEFLAGTEGQELLKESGFIPAEEDGS</sequence>
<protein>
    <submittedName>
        <fullName evidence="7">Molybdate transport system substrate-binding protein</fullName>
    </submittedName>
</protein>
<keyword evidence="4 6" id="KW-0732">Signal</keyword>
<dbReference type="GO" id="GO:0030973">
    <property type="term" value="F:molybdate ion binding"/>
    <property type="evidence" value="ECO:0007669"/>
    <property type="project" value="TreeGrafter"/>
</dbReference>
<name>A0A2P8H1X2_9BACL</name>
<dbReference type="InterPro" id="IPR005950">
    <property type="entry name" value="ModA"/>
</dbReference>
<evidence type="ECO:0000313" key="7">
    <source>
        <dbReference type="EMBL" id="PSL40216.1"/>
    </source>
</evidence>
<gene>
    <name evidence="7" type="ORF">B0H99_106236</name>
</gene>
<keyword evidence="3 5" id="KW-0479">Metal-binding</keyword>
<dbReference type="PANTHER" id="PTHR30632">
    <property type="entry name" value="MOLYBDATE-BINDING PERIPLASMIC PROTEIN"/>
    <property type="match status" value="1"/>
</dbReference>
<organism evidence="7 8">
    <name type="scientific">Planomicrobium soli</name>
    <dbReference type="NCBI Taxonomy" id="1176648"/>
    <lineage>
        <taxon>Bacteria</taxon>
        <taxon>Bacillati</taxon>
        <taxon>Bacillota</taxon>
        <taxon>Bacilli</taxon>
        <taxon>Bacillales</taxon>
        <taxon>Caryophanaceae</taxon>
        <taxon>Planomicrobium</taxon>
    </lineage>
</organism>
<evidence type="ECO:0000256" key="4">
    <source>
        <dbReference type="ARBA" id="ARBA00022729"/>
    </source>
</evidence>
<evidence type="ECO:0000313" key="8">
    <source>
        <dbReference type="Proteomes" id="UP000242682"/>
    </source>
</evidence>
<accession>A0A2P8H1X2</accession>
<dbReference type="EMBL" id="PYAT01000006">
    <property type="protein sequence ID" value="PSL40216.1"/>
    <property type="molecule type" value="Genomic_DNA"/>
</dbReference>
<evidence type="ECO:0000256" key="2">
    <source>
        <dbReference type="ARBA" id="ARBA00022505"/>
    </source>
</evidence>
<evidence type="ECO:0000256" key="1">
    <source>
        <dbReference type="ARBA" id="ARBA00009175"/>
    </source>
</evidence>
<dbReference type="NCBIfam" id="TIGR01256">
    <property type="entry name" value="modA"/>
    <property type="match status" value="1"/>
</dbReference>
<dbReference type="SUPFAM" id="SSF53850">
    <property type="entry name" value="Periplasmic binding protein-like II"/>
    <property type="match status" value="1"/>
</dbReference>
<dbReference type="RefSeq" id="WP_106533532.1">
    <property type="nucleotide sequence ID" value="NZ_PYAT01000006.1"/>
</dbReference>